<dbReference type="PRINTS" id="PR00960">
    <property type="entry name" value="LMBPPROTEIN"/>
</dbReference>
<name>X0RH18_9ZZZZ</name>
<protein>
    <recommendedName>
        <fullName evidence="5">GHMP kinase N-terminal domain-containing protein</fullName>
    </recommendedName>
</protein>
<sequence>MKIIRAPLRVSLFGGGTDLDPYCSEHGSTIISFAINRHIYLTWNDRPTGGCRLSYSQVEELELLRDAEHTLVREAVKDGIPEPCTLTIVSDLPAGTGLGSSSALAVALGCLTYPETWAGAPLVQHAREIEQPHSLAGWQDYLPATYGGFNIYHVAPKGVSVPMFRYAKLGTCGELEIGVTPVSDATA</sequence>
<comment type="caution">
    <text evidence="6">The sequence shown here is derived from an EMBL/GenBank/DDBJ whole genome shotgun (WGS) entry which is preliminary data.</text>
</comment>
<organism evidence="6">
    <name type="scientific">marine sediment metagenome</name>
    <dbReference type="NCBI Taxonomy" id="412755"/>
    <lineage>
        <taxon>unclassified sequences</taxon>
        <taxon>metagenomes</taxon>
        <taxon>ecological metagenomes</taxon>
    </lineage>
</organism>
<evidence type="ECO:0000256" key="3">
    <source>
        <dbReference type="ARBA" id="ARBA00022777"/>
    </source>
</evidence>
<dbReference type="Gene3D" id="3.30.230.120">
    <property type="match status" value="1"/>
</dbReference>
<evidence type="ECO:0000256" key="1">
    <source>
        <dbReference type="ARBA" id="ARBA00022679"/>
    </source>
</evidence>
<dbReference type="EMBL" id="BARS01007671">
    <property type="protein sequence ID" value="GAF68169.1"/>
    <property type="molecule type" value="Genomic_DNA"/>
</dbReference>
<keyword evidence="3" id="KW-0418">Kinase</keyword>
<evidence type="ECO:0000259" key="5">
    <source>
        <dbReference type="Pfam" id="PF00288"/>
    </source>
</evidence>
<dbReference type="GO" id="GO:0005524">
    <property type="term" value="F:ATP binding"/>
    <property type="evidence" value="ECO:0007669"/>
    <property type="project" value="UniProtKB-KW"/>
</dbReference>
<dbReference type="PROSITE" id="PS00627">
    <property type="entry name" value="GHMP_KINASES_ATP"/>
    <property type="match status" value="1"/>
</dbReference>
<keyword evidence="1" id="KW-0808">Transferase</keyword>
<dbReference type="InterPro" id="IPR006203">
    <property type="entry name" value="GHMP_knse_ATP-bd_CS"/>
</dbReference>
<feature type="domain" description="GHMP kinase N-terminal" evidence="5">
    <location>
        <begin position="76"/>
        <end position="148"/>
    </location>
</feature>
<keyword evidence="4" id="KW-0067">ATP-binding</keyword>
<gene>
    <name evidence="6" type="ORF">S01H1_14729</name>
</gene>
<dbReference type="SUPFAM" id="SSF54211">
    <property type="entry name" value="Ribosomal protein S5 domain 2-like"/>
    <property type="match status" value="1"/>
</dbReference>
<dbReference type="InterPro" id="IPR006204">
    <property type="entry name" value="GHMP_kinase_N_dom"/>
</dbReference>
<feature type="non-terminal residue" evidence="6">
    <location>
        <position position="187"/>
    </location>
</feature>
<keyword evidence="2" id="KW-0547">Nucleotide-binding</keyword>
<evidence type="ECO:0000313" key="6">
    <source>
        <dbReference type="EMBL" id="GAF68169.1"/>
    </source>
</evidence>
<evidence type="ECO:0000256" key="4">
    <source>
        <dbReference type="ARBA" id="ARBA00022840"/>
    </source>
</evidence>
<dbReference type="GO" id="GO:0016301">
    <property type="term" value="F:kinase activity"/>
    <property type="evidence" value="ECO:0007669"/>
    <property type="project" value="UniProtKB-KW"/>
</dbReference>
<dbReference type="InterPro" id="IPR001174">
    <property type="entry name" value="HddA/FKP"/>
</dbReference>
<dbReference type="Pfam" id="PF00288">
    <property type="entry name" value="GHMP_kinases_N"/>
    <property type="match status" value="1"/>
</dbReference>
<reference evidence="6" key="1">
    <citation type="journal article" date="2014" name="Front. Microbiol.">
        <title>High frequency of phylogenetically diverse reductive dehalogenase-homologous genes in deep subseafloor sedimentary metagenomes.</title>
        <authorList>
            <person name="Kawai M."/>
            <person name="Futagami T."/>
            <person name="Toyoda A."/>
            <person name="Takaki Y."/>
            <person name="Nishi S."/>
            <person name="Hori S."/>
            <person name="Arai W."/>
            <person name="Tsubouchi T."/>
            <person name="Morono Y."/>
            <person name="Uchiyama I."/>
            <person name="Ito T."/>
            <person name="Fujiyama A."/>
            <person name="Inagaki F."/>
            <person name="Takami H."/>
        </authorList>
    </citation>
    <scope>NUCLEOTIDE SEQUENCE</scope>
    <source>
        <strain evidence="6">Expedition CK06-06</strain>
    </source>
</reference>
<proteinExistence type="predicted"/>
<evidence type="ECO:0000256" key="2">
    <source>
        <dbReference type="ARBA" id="ARBA00022741"/>
    </source>
</evidence>
<accession>X0RH18</accession>
<dbReference type="InterPro" id="IPR020568">
    <property type="entry name" value="Ribosomal_Su5_D2-typ_SF"/>
</dbReference>
<dbReference type="AlphaFoldDB" id="X0RH18"/>